<keyword evidence="2" id="KW-1185">Reference proteome</keyword>
<name>I4F033_MODI5</name>
<dbReference type="KEGG" id="mmar:MODMU_3586"/>
<protein>
    <submittedName>
        <fullName evidence="1">Uncharacterized protein</fullName>
    </submittedName>
</protein>
<reference evidence="1 2" key="1">
    <citation type="journal article" date="2012" name="J. Bacteriol.">
        <title>Genome Sequence of Radiation-Resistant Modestobacter marinus Strain BC501, a Representative Actinobacterium That Thrives on Calcareous Stone Surfaces.</title>
        <authorList>
            <person name="Normand P."/>
            <person name="Gury J."/>
            <person name="Pujic P."/>
            <person name="Chouaia B."/>
            <person name="Crotti E."/>
            <person name="Brusetti L."/>
            <person name="Daffonchio D."/>
            <person name="Vacherie B."/>
            <person name="Barbe V."/>
            <person name="Medigue C."/>
            <person name="Calteau A."/>
            <person name="Ghodhbane-Gtari F."/>
            <person name="Essoussi I."/>
            <person name="Nouioui I."/>
            <person name="Abbassi-Ghozzi I."/>
            <person name="Gtari M."/>
        </authorList>
    </citation>
    <scope>NUCLEOTIDE SEQUENCE [LARGE SCALE GENOMIC DNA]</scope>
    <source>
        <strain evidence="2">BC 501</strain>
    </source>
</reference>
<sequence>MSYTRLCPPRTRDGAEMSAAVPRGAWEPAHGITGLLASSRVGQLPPWLPDAYFSPGDVPRVLPQPVGRRAPK</sequence>
<accession>I4F033</accession>
<dbReference type="STRING" id="477641.MODMU_3586"/>
<dbReference type="HOGENOM" id="CLU_2717938_0_0_11"/>
<evidence type="ECO:0000313" key="2">
    <source>
        <dbReference type="Proteomes" id="UP000006461"/>
    </source>
</evidence>
<dbReference type="EMBL" id="FO203431">
    <property type="protein sequence ID" value="CCH88996.1"/>
    <property type="molecule type" value="Genomic_DNA"/>
</dbReference>
<proteinExistence type="predicted"/>
<dbReference type="AlphaFoldDB" id="I4F033"/>
<dbReference type="Proteomes" id="UP000006461">
    <property type="component" value="Chromosome"/>
</dbReference>
<evidence type="ECO:0000313" key="1">
    <source>
        <dbReference type="EMBL" id="CCH88996.1"/>
    </source>
</evidence>
<organism evidence="1 2">
    <name type="scientific">Modestobacter italicus (strain DSM 44449 / CECT 9708 / BC 501)</name>
    <dbReference type="NCBI Taxonomy" id="2732864"/>
    <lineage>
        <taxon>Bacteria</taxon>
        <taxon>Bacillati</taxon>
        <taxon>Actinomycetota</taxon>
        <taxon>Actinomycetes</taxon>
        <taxon>Geodermatophilales</taxon>
        <taxon>Geodermatophilaceae</taxon>
        <taxon>Modestobacter</taxon>
    </lineage>
</organism>
<gene>
    <name evidence="1" type="ordered locus">MODMU_3586</name>
</gene>